<evidence type="ECO:0000256" key="3">
    <source>
        <dbReference type="ARBA" id="ARBA00022679"/>
    </source>
</evidence>
<dbReference type="InterPro" id="IPR020612">
    <property type="entry name" value="Methylthiotransferase_CS"/>
</dbReference>
<comment type="function">
    <text evidence="8">Catalyzes the methylthiolation of an aspartic acid residue of ribosomal protein uS12.</text>
</comment>
<feature type="domain" description="TRAM" evidence="9">
    <location>
        <begin position="377"/>
        <end position="445"/>
    </location>
</feature>
<dbReference type="PROSITE" id="PS01278">
    <property type="entry name" value="MTTASE_RADICAL"/>
    <property type="match status" value="1"/>
</dbReference>
<comment type="cofactor">
    <cofactor evidence="8">
        <name>[4Fe-4S] cluster</name>
        <dbReference type="ChEBI" id="CHEBI:49883"/>
    </cofactor>
    <text evidence="8">Binds 2 [4Fe-4S] clusters. One cluster is coordinated with 3 cysteines and an exchangeable S-adenosyl-L-methionine.</text>
</comment>
<dbReference type="InterPro" id="IPR012340">
    <property type="entry name" value="NA-bd_OB-fold"/>
</dbReference>
<evidence type="ECO:0000256" key="1">
    <source>
        <dbReference type="ARBA" id="ARBA00022485"/>
    </source>
</evidence>
<dbReference type="SMART" id="SM00729">
    <property type="entry name" value="Elp3"/>
    <property type="match status" value="1"/>
</dbReference>
<evidence type="ECO:0000259" key="10">
    <source>
        <dbReference type="PROSITE" id="PS51449"/>
    </source>
</evidence>
<keyword evidence="12" id="KW-0689">Ribosomal protein</keyword>
<feature type="binding site" evidence="8">
    <location>
        <position position="156"/>
    </location>
    <ligand>
        <name>[4Fe-4S] cluster</name>
        <dbReference type="ChEBI" id="CHEBI:49883"/>
        <label>2</label>
        <note>4Fe-4S-S-AdoMet</note>
    </ligand>
</feature>
<dbReference type="Pfam" id="PF04055">
    <property type="entry name" value="Radical_SAM"/>
    <property type="match status" value="1"/>
</dbReference>
<dbReference type="Gene3D" id="2.40.50.140">
    <property type="entry name" value="Nucleic acid-binding proteins"/>
    <property type="match status" value="1"/>
</dbReference>
<keyword evidence="5 8" id="KW-0479">Metal-binding</keyword>
<gene>
    <name evidence="8 12" type="primary">rimO</name>
    <name evidence="12" type="ORF">E5987_01375</name>
</gene>
<dbReference type="PANTHER" id="PTHR43837:SF1">
    <property type="entry name" value="RIBOSOMAL PROTEIN US12 METHYLTHIOTRANSFERASE RIMO"/>
    <property type="match status" value="1"/>
</dbReference>
<evidence type="ECO:0000259" key="9">
    <source>
        <dbReference type="PROSITE" id="PS50926"/>
    </source>
</evidence>
<protein>
    <recommendedName>
        <fullName evidence="8">Ribosomal protein uS12 methylthiotransferase RimO</fullName>
        <shortName evidence="8">uS12 MTTase</shortName>
        <shortName evidence="8">uS12 methylthiotransferase</shortName>
        <ecNumber evidence="8">2.8.4.4</ecNumber>
    </recommendedName>
    <alternativeName>
        <fullName evidence="8">Ribosomal protein uS12 (aspartate-C(3))-methylthiotransferase</fullName>
    </alternativeName>
    <alternativeName>
        <fullName evidence="8">Ribosome maturation factor RimO</fullName>
    </alternativeName>
</protein>
<dbReference type="InterPro" id="IPR007197">
    <property type="entry name" value="rSAM"/>
</dbReference>
<dbReference type="SFLD" id="SFLDG01061">
    <property type="entry name" value="methylthiotransferase"/>
    <property type="match status" value="1"/>
</dbReference>
<dbReference type="GO" id="GO:0103039">
    <property type="term" value="F:protein methylthiotransferase activity"/>
    <property type="evidence" value="ECO:0007669"/>
    <property type="project" value="UniProtKB-EC"/>
</dbReference>
<organism evidence="12 13">
    <name type="scientific">Parasutterella muris</name>
    <dbReference type="NCBI Taxonomy" id="2565572"/>
    <lineage>
        <taxon>Bacteria</taxon>
        <taxon>Pseudomonadati</taxon>
        <taxon>Pseudomonadota</taxon>
        <taxon>Betaproteobacteria</taxon>
        <taxon>Burkholderiales</taxon>
        <taxon>Sutterellaceae</taxon>
        <taxon>Parasutterella</taxon>
    </lineage>
</organism>
<dbReference type="EMBL" id="WSRP01000003">
    <property type="protein sequence ID" value="MVX55857.1"/>
    <property type="molecule type" value="Genomic_DNA"/>
</dbReference>
<keyword evidence="3 8" id="KW-0808">Transferase</keyword>
<feature type="binding site" evidence="8">
    <location>
        <position position="152"/>
    </location>
    <ligand>
        <name>[4Fe-4S] cluster</name>
        <dbReference type="ChEBI" id="CHEBI:49883"/>
        <label>2</label>
        <note>4Fe-4S-S-AdoMet</note>
    </ligand>
</feature>
<evidence type="ECO:0000313" key="12">
    <source>
        <dbReference type="EMBL" id="MVX55857.1"/>
    </source>
</evidence>
<feature type="binding site" evidence="8">
    <location>
        <position position="81"/>
    </location>
    <ligand>
        <name>[4Fe-4S] cluster</name>
        <dbReference type="ChEBI" id="CHEBI:49883"/>
        <label>1</label>
    </ligand>
</feature>
<dbReference type="SFLD" id="SFLDS00029">
    <property type="entry name" value="Radical_SAM"/>
    <property type="match status" value="1"/>
</dbReference>
<dbReference type="SUPFAM" id="SSF102114">
    <property type="entry name" value="Radical SAM enzymes"/>
    <property type="match status" value="1"/>
</dbReference>
<evidence type="ECO:0000256" key="2">
    <source>
        <dbReference type="ARBA" id="ARBA00022490"/>
    </source>
</evidence>
<dbReference type="SFLD" id="SFLDG01082">
    <property type="entry name" value="B12-binding_domain_containing"/>
    <property type="match status" value="1"/>
</dbReference>
<keyword evidence="7 8" id="KW-0411">Iron-sulfur</keyword>
<dbReference type="PROSITE" id="PS50926">
    <property type="entry name" value="TRAM"/>
    <property type="match status" value="1"/>
</dbReference>
<reference evidence="12 13" key="1">
    <citation type="submission" date="2019-12" db="EMBL/GenBank/DDBJ databases">
        <title>Microbes associate with the intestines of laboratory mice.</title>
        <authorList>
            <person name="Navarre W."/>
            <person name="Wong E."/>
        </authorList>
    </citation>
    <scope>NUCLEOTIDE SEQUENCE [LARGE SCALE GENOMIC DNA]</scope>
    <source>
        <strain evidence="12 13">NM82_D38</strain>
    </source>
</reference>
<name>A0A6L6YED8_9BURK</name>
<sequence length="449" mass="49590">MNIKRPPRVGFVSLGCPKALVDSERIVTELRAEGYLISSTYKDSDLVVVNTCGFIDAAVQESLEAISEALSENGKVIVTGCLGGKQTEEGNFIANKFPKLLGVTGPEQTDEVLRLVHENLERPHEPFGDLVPAGGVLLTPKHYAYLKIAEGCNHHCTFCIIPSLRGPLVSRPIGSVIREAQNLVKSGVKELLVIAQDTAAYGQDVKYKLDFIGGRAVKTNIKVLFEELGKLGVWVRPHYMYPYASVDEIVPLMAEGKILPYLDVPFQHAHPRILKAMKRPGSEYNMERINAWRAICPDITIRSTFITGFPGETEEEFQYLLDFLKEARLNRVGCFAYSPVEGAAANDLPGALPKEVREERRARFMEVQEQISRELLAEKVGRTIRVLVDEAADEDGIATARSTADAPDIDGLVFIEGNPSVKPGDFVDVRVTDSSDYDLFAEIADGEQR</sequence>
<evidence type="ECO:0000256" key="8">
    <source>
        <dbReference type="HAMAP-Rule" id="MF_01865"/>
    </source>
</evidence>
<evidence type="ECO:0000256" key="6">
    <source>
        <dbReference type="ARBA" id="ARBA00023004"/>
    </source>
</evidence>
<dbReference type="Gene3D" id="3.40.50.12160">
    <property type="entry name" value="Methylthiotransferase, N-terminal domain"/>
    <property type="match status" value="1"/>
</dbReference>
<evidence type="ECO:0000256" key="4">
    <source>
        <dbReference type="ARBA" id="ARBA00022691"/>
    </source>
</evidence>
<feature type="domain" description="Radical SAM core" evidence="11">
    <location>
        <begin position="138"/>
        <end position="374"/>
    </location>
</feature>
<proteinExistence type="inferred from homology"/>
<dbReference type="GO" id="GO:0005829">
    <property type="term" value="C:cytosol"/>
    <property type="evidence" value="ECO:0007669"/>
    <property type="project" value="TreeGrafter"/>
</dbReference>
<keyword evidence="12" id="KW-0687">Ribonucleoprotein</keyword>
<dbReference type="InterPro" id="IPR013848">
    <property type="entry name" value="Methylthiotransferase_N"/>
</dbReference>
<keyword evidence="4 8" id="KW-0949">S-adenosyl-L-methionine</keyword>
<keyword evidence="2 8" id="KW-0963">Cytoplasm</keyword>
<dbReference type="GO" id="GO:0035599">
    <property type="term" value="F:aspartic acid methylthiotransferase activity"/>
    <property type="evidence" value="ECO:0007669"/>
    <property type="project" value="TreeGrafter"/>
</dbReference>
<dbReference type="Pfam" id="PF18693">
    <property type="entry name" value="TRAM_2"/>
    <property type="match status" value="1"/>
</dbReference>
<dbReference type="PANTHER" id="PTHR43837">
    <property type="entry name" value="RIBOSOMAL PROTEIN S12 METHYLTHIOTRANSFERASE RIMO"/>
    <property type="match status" value="1"/>
</dbReference>
<keyword evidence="1 8" id="KW-0004">4Fe-4S</keyword>
<dbReference type="InterPro" id="IPR005839">
    <property type="entry name" value="Methylthiotransferase"/>
</dbReference>
<dbReference type="PROSITE" id="PS51918">
    <property type="entry name" value="RADICAL_SAM"/>
    <property type="match status" value="1"/>
</dbReference>
<comment type="subcellular location">
    <subcellularLocation>
        <location evidence="8">Cytoplasm</location>
    </subcellularLocation>
</comment>
<keyword evidence="13" id="KW-1185">Reference proteome</keyword>
<dbReference type="NCBIfam" id="TIGR01125">
    <property type="entry name" value="30S ribosomal protein S12 methylthiotransferase RimO"/>
    <property type="match status" value="1"/>
</dbReference>
<feature type="binding site" evidence="8">
    <location>
        <position position="52"/>
    </location>
    <ligand>
        <name>[4Fe-4S] cluster</name>
        <dbReference type="ChEBI" id="CHEBI:49883"/>
        <label>1</label>
    </ligand>
</feature>
<dbReference type="RefSeq" id="WP_160334293.1">
    <property type="nucleotide sequence ID" value="NZ_CALPCR010000022.1"/>
</dbReference>
<dbReference type="GO" id="GO:0005840">
    <property type="term" value="C:ribosome"/>
    <property type="evidence" value="ECO:0007669"/>
    <property type="project" value="UniProtKB-KW"/>
</dbReference>
<dbReference type="InterPro" id="IPR023404">
    <property type="entry name" value="rSAM_horseshoe"/>
</dbReference>
<dbReference type="NCBIfam" id="TIGR00089">
    <property type="entry name" value="MiaB/RimO family radical SAM methylthiotransferase"/>
    <property type="match status" value="1"/>
</dbReference>
<dbReference type="InterPro" id="IPR002792">
    <property type="entry name" value="TRAM_dom"/>
</dbReference>
<feature type="binding site" evidence="8">
    <location>
        <position position="159"/>
    </location>
    <ligand>
        <name>[4Fe-4S] cluster</name>
        <dbReference type="ChEBI" id="CHEBI:49883"/>
        <label>2</label>
        <note>4Fe-4S-S-AdoMet</note>
    </ligand>
</feature>
<dbReference type="InterPro" id="IPR005840">
    <property type="entry name" value="Ribosomal_uS12_MeSTrfase_RimO"/>
</dbReference>
<evidence type="ECO:0000259" key="11">
    <source>
        <dbReference type="PROSITE" id="PS51918"/>
    </source>
</evidence>
<dbReference type="Gene3D" id="3.80.30.20">
    <property type="entry name" value="tm_1862 like domain"/>
    <property type="match status" value="1"/>
</dbReference>
<evidence type="ECO:0000256" key="5">
    <source>
        <dbReference type="ARBA" id="ARBA00022723"/>
    </source>
</evidence>
<evidence type="ECO:0000313" key="13">
    <source>
        <dbReference type="Proteomes" id="UP000472580"/>
    </source>
</evidence>
<dbReference type="GO" id="GO:0051539">
    <property type="term" value="F:4 iron, 4 sulfur cluster binding"/>
    <property type="evidence" value="ECO:0007669"/>
    <property type="project" value="UniProtKB-UniRule"/>
</dbReference>
<feature type="binding site" evidence="8">
    <location>
        <position position="16"/>
    </location>
    <ligand>
        <name>[4Fe-4S] cluster</name>
        <dbReference type="ChEBI" id="CHEBI:49883"/>
        <label>1</label>
    </ligand>
</feature>
<accession>A0A6L6YED8</accession>
<dbReference type="PROSITE" id="PS51449">
    <property type="entry name" value="MTTASE_N"/>
    <property type="match status" value="1"/>
</dbReference>
<dbReference type="InterPro" id="IPR006638">
    <property type="entry name" value="Elp3/MiaA/NifB-like_rSAM"/>
</dbReference>
<dbReference type="FunFam" id="3.40.50.12160:FF:000002">
    <property type="entry name" value="Ribosomal protein S12 methylthiotransferase RimO"/>
    <property type="match status" value="1"/>
</dbReference>
<dbReference type="GO" id="GO:0006400">
    <property type="term" value="P:tRNA modification"/>
    <property type="evidence" value="ECO:0007669"/>
    <property type="project" value="InterPro"/>
</dbReference>
<dbReference type="EC" id="2.8.4.4" evidence="8"/>
<dbReference type="Proteomes" id="UP000472580">
    <property type="component" value="Unassembled WGS sequence"/>
</dbReference>
<dbReference type="OrthoDB" id="9805215at2"/>
<dbReference type="GO" id="GO:0046872">
    <property type="term" value="F:metal ion binding"/>
    <property type="evidence" value="ECO:0007669"/>
    <property type="project" value="UniProtKB-KW"/>
</dbReference>
<dbReference type="FunFam" id="3.80.30.20:FF:000001">
    <property type="entry name" value="tRNA-2-methylthio-N(6)-dimethylallyladenosine synthase 2"/>
    <property type="match status" value="1"/>
</dbReference>
<comment type="similarity">
    <text evidence="8">Belongs to the methylthiotransferase family. RimO subfamily.</text>
</comment>
<dbReference type="CDD" id="cd01335">
    <property type="entry name" value="Radical_SAM"/>
    <property type="match status" value="1"/>
</dbReference>
<keyword evidence="6 8" id="KW-0408">Iron</keyword>
<comment type="caution">
    <text evidence="12">The sequence shown here is derived from an EMBL/GenBank/DDBJ whole genome shotgun (WGS) entry which is preliminary data.</text>
</comment>
<evidence type="ECO:0000256" key="7">
    <source>
        <dbReference type="ARBA" id="ARBA00023014"/>
    </source>
</evidence>
<dbReference type="InterPro" id="IPR058240">
    <property type="entry name" value="rSAM_sf"/>
</dbReference>
<dbReference type="AlphaFoldDB" id="A0A6L6YED8"/>
<dbReference type="Pfam" id="PF00919">
    <property type="entry name" value="UPF0004"/>
    <property type="match status" value="1"/>
</dbReference>
<dbReference type="HAMAP" id="MF_01865">
    <property type="entry name" value="MTTase_RimO"/>
    <property type="match status" value="1"/>
</dbReference>
<dbReference type="InterPro" id="IPR038135">
    <property type="entry name" value="Methylthiotransferase_N_sf"/>
</dbReference>
<comment type="catalytic activity">
    <reaction evidence="8">
        <text>L-aspartate(89)-[ribosomal protein uS12]-hydrogen + (sulfur carrier)-SH + AH2 + 2 S-adenosyl-L-methionine = 3-methylsulfanyl-L-aspartate(89)-[ribosomal protein uS12]-hydrogen + (sulfur carrier)-H + 5'-deoxyadenosine + L-methionine + A + S-adenosyl-L-homocysteine + 2 H(+)</text>
        <dbReference type="Rhea" id="RHEA:37087"/>
        <dbReference type="Rhea" id="RHEA-COMP:10460"/>
        <dbReference type="Rhea" id="RHEA-COMP:10461"/>
        <dbReference type="Rhea" id="RHEA-COMP:14737"/>
        <dbReference type="Rhea" id="RHEA-COMP:14739"/>
        <dbReference type="ChEBI" id="CHEBI:13193"/>
        <dbReference type="ChEBI" id="CHEBI:15378"/>
        <dbReference type="ChEBI" id="CHEBI:17319"/>
        <dbReference type="ChEBI" id="CHEBI:17499"/>
        <dbReference type="ChEBI" id="CHEBI:29917"/>
        <dbReference type="ChEBI" id="CHEBI:29961"/>
        <dbReference type="ChEBI" id="CHEBI:57844"/>
        <dbReference type="ChEBI" id="CHEBI:57856"/>
        <dbReference type="ChEBI" id="CHEBI:59789"/>
        <dbReference type="ChEBI" id="CHEBI:64428"/>
        <dbReference type="ChEBI" id="CHEBI:73599"/>
        <dbReference type="EC" id="2.8.4.4"/>
    </reaction>
</comment>
<feature type="domain" description="MTTase N-terminal" evidence="10">
    <location>
        <begin position="7"/>
        <end position="121"/>
    </location>
</feature>
<dbReference type="SFLD" id="SFLDF00274">
    <property type="entry name" value="ribosomal_protein_S12_methylth"/>
    <property type="match status" value="1"/>
</dbReference>